<reference evidence="1 2" key="1">
    <citation type="submission" date="2018-09" db="EMBL/GenBank/DDBJ databases">
        <authorList>
            <person name="Tagini F."/>
        </authorList>
    </citation>
    <scope>NUCLEOTIDE SEQUENCE [LARGE SCALE GENOMIC DNA]</scope>
    <source>
        <strain evidence="1 2">MK142</strain>
    </source>
</reference>
<gene>
    <name evidence="1" type="ORF">LAUMK142_00495</name>
</gene>
<keyword evidence="2" id="KW-1185">Reference proteome</keyword>
<protein>
    <submittedName>
        <fullName evidence="1">Uncharacterized protein</fullName>
    </submittedName>
</protein>
<dbReference type="EMBL" id="UPHU01000001">
    <property type="protein sequence ID" value="VBA46831.1"/>
    <property type="molecule type" value="Genomic_DNA"/>
</dbReference>
<proteinExistence type="predicted"/>
<dbReference type="Proteomes" id="UP000268285">
    <property type="component" value="Unassembled WGS sequence"/>
</dbReference>
<evidence type="ECO:0000313" key="1">
    <source>
        <dbReference type="EMBL" id="VBA46831.1"/>
    </source>
</evidence>
<organism evidence="1 2">
    <name type="scientific">Mycobacterium pseudokansasii</name>
    <dbReference type="NCBI Taxonomy" id="2341080"/>
    <lineage>
        <taxon>Bacteria</taxon>
        <taxon>Bacillati</taxon>
        <taxon>Actinomycetota</taxon>
        <taxon>Actinomycetes</taxon>
        <taxon>Mycobacteriales</taxon>
        <taxon>Mycobacteriaceae</taxon>
        <taxon>Mycobacterium</taxon>
    </lineage>
</organism>
<evidence type="ECO:0000313" key="2">
    <source>
        <dbReference type="Proteomes" id="UP000268285"/>
    </source>
</evidence>
<accession>A0A498QL52</accession>
<name>A0A498QL52_9MYCO</name>
<dbReference type="AlphaFoldDB" id="A0A498QL52"/>
<sequence>MGGDLHDGAPLAGFVEFLQGLAGPFEGVGATALGSGDEVLTVVTTHQISPSRNMFRCPLRRNGSRVGRLRG</sequence>